<dbReference type="GO" id="GO:0040029">
    <property type="term" value="P:epigenetic regulation of gene expression"/>
    <property type="evidence" value="ECO:0007669"/>
    <property type="project" value="TreeGrafter"/>
</dbReference>
<keyword evidence="3" id="KW-0378">Hydrolase</keyword>
<dbReference type="Pfam" id="PF00850">
    <property type="entry name" value="Hist_deacetyl"/>
    <property type="match status" value="1"/>
</dbReference>
<dbReference type="InterPro" id="IPR023696">
    <property type="entry name" value="Ureohydrolase_dom_sf"/>
</dbReference>
<dbReference type="PANTHER" id="PTHR10625">
    <property type="entry name" value="HISTONE DEACETYLASE HDAC1-RELATED"/>
    <property type="match status" value="1"/>
</dbReference>
<proteinExistence type="inferred from homology"/>
<keyword evidence="4" id="KW-1185">Reference proteome</keyword>
<comment type="similarity">
    <text evidence="1">Belongs to the histone deacetylase family.</text>
</comment>
<evidence type="ECO:0000313" key="4">
    <source>
        <dbReference type="Proteomes" id="UP000317243"/>
    </source>
</evidence>
<dbReference type="OrthoDB" id="9808367at2"/>
<dbReference type="PANTHER" id="PTHR10625:SF10">
    <property type="entry name" value="HISTONE DEACETYLASE HDAC1"/>
    <property type="match status" value="1"/>
</dbReference>
<dbReference type="CDD" id="cd09992">
    <property type="entry name" value="HDAC_classII"/>
    <property type="match status" value="1"/>
</dbReference>
<gene>
    <name evidence="3" type="primary">hdaH</name>
    <name evidence="3" type="ORF">KOR42_44880</name>
</gene>
<dbReference type="Gene3D" id="3.40.800.20">
    <property type="entry name" value="Histone deacetylase domain"/>
    <property type="match status" value="1"/>
</dbReference>
<name>A0A5C5W004_9PLAN</name>
<evidence type="ECO:0000259" key="2">
    <source>
        <dbReference type="Pfam" id="PF00850"/>
    </source>
</evidence>
<evidence type="ECO:0000256" key="1">
    <source>
        <dbReference type="ARBA" id="ARBA00005947"/>
    </source>
</evidence>
<comment type="caution">
    <text evidence="3">The sequence shown here is derived from an EMBL/GenBank/DDBJ whole genome shotgun (WGS) entry which is preliminary data.</text>
</comment>
<organism evidence="3 4">
    <name type="scientific">Thalassoglobus neptunius</name>
    <dbReference type="NCBI Taxonomy" id="1938619"/>
    <lineage>
        <taxon>Bacteria</taxon>
        <taxon>Pseudomonadati</taxon>
        <taxon>Planctomycetota</taxon>
        <taxon>Planctomycetia</taxon>
        <taxon>Planctomycetales</taxon>
        <taxon>Planctomycetaceae</taxon>
        <taxon>Thalassoglobus</taxon>
    </lineage>
</organism>
<accession>A0A5C5W004</accession>
<dbReference type="GO" id="GO:0016787">
    <property type="term" value="F:hydrolase activity"/>
    <property type="evidence" value="ECO:0007669"/>
    <property type="project" value="UniProtKB-KW"/>
</dbReference>
<dbReference type="RefSeq" id="WP_146511842.1">
    <property type="nucleotide sequence ID" value="NZ_SIHI01000033.1"/>
</dbReference>
<evidence type="ECO:0000313" key="3">
    <source>
        <dbReference type="EMBL" id="TWT43082.1"/>
    </source>
</evidence>
<dbReference type="InterPro" id="IPR023801">
    <property type="entry name" value="His_deacetylse_dom"/>
</dbReference>
<reference evidence="3 4" key="1">
    <citation type="submission" date="2019-02" db="EMBL/GenBank/DDBJ databases">
        <title>Deep-cultivation of Planctomycetes and their phenomic and genomic characterization uncovers novel biology.</title>
        <authorList>
            <person name="Wiegand S."/>
            <person name="Jogler M."/>
            <person name="Boedeker C."/>
            <person name="Pinto D."/>
            <person name="Vollmers J."/>
            <person name="Rivas-Marin E."/>
            <person name="Kohn T."/>
            <person name="Peeters S.H."/>
            <person name="Heuer A."/>
            <person name="Rast P."/>
            <person name="Oberbeckmann S."/>
            <person name="Bunk B."/>
            <person name="Jeske O."/>
            <person name="Meyerdierks A."/>
            <person name="Storesund J.E."/>
            <person name="Kallscheuer N."/>
            <person name="Luecker S."/>
            <person name="Lage O.M."/>
            <person name="Pohl T."/>
            <person name="Merkel B.J."/>
            <person name="Hornburger P."/>
            <person name="Mueller R.-W."/>
            <person name="Bruemmer F."/>
            <person name="Labrenz M."/>
            <person name="Spormann A.M."/>
            <person name="Op Den Camp H."/>
            <person name="Overmann J."/>
            <person name="Amann R."/>
            <person name="Jetten M.S.M."/>
            <person name="Mascher T."/>
            <person name="Medema M.H."/>
            <person name="Devos D.P."/>
            <person name="Kaster A.-K."/>
            <person name="Ovreas L."/>
            <person name="Rohde M."/>
            <person name="Galperin M.Y."/>
            <person name="Jogler C."/>
        </authorList>
    </citation>
    <scope>NUCLEOTIDE SEQUENCE [LARGE SCALE GENOMIC DNA]</scope>
    <source>
        <strain evidence="3 4">KOR42</strain>
    </source>
</reference>
<dbReference type="Proteomes" id="UP000317243">
    <property type="component" value="Unassembled WGS sequence"/>
</dbReference>
<dbReference type="GO" id="GO:0004407">
    <property type="term" value="F:histone deacetylase activity"/>
    <property type="evidence" value="ECO:0007669"/>
    <property type="project" value="TreeGrafter"/>
</dbReference>
<feature type="domain" description="Histone deacetylase" evidence="2">
    <location>
        <begin position="18"/>
        <end position="306"/>
    </location>
</feature>
<sequence length="313" mass="34063">MTSVFTSERFEDHLTGTHPENPIRISVLLDMLRRKHEASHFLSEIPTPVSEEFVLKVHEADYLKELKRTCRDGGGRLDPDTVASPESYSTALLAAGAACNAVDRVISGEAANALCLIRPPGHHAVSEHAMGFCLLNNVAIAARYAQAQFDLSRIMIIDWDVHHGNGTQDIFFEDETVMFCSIHRHPFYPGTGTESETGTGRGLGTTLNVPLPFGTPRETYFERFRGMVERAVSKSKPELVLISAGFDAHVDDPVGSLGLETEDFQELTKIVTAMAATECDGRVVSLLEGGYQPQALAESVAVHLDGLIAASAQ</sequence>
<dbReference type="EC" id="3.5.1.-" evidence="3"/>
<protein>
    <submittedName>
        <fullName evidence="3">Histone deacetylase-like amidohydrolase</fullName>
        <ecNumber evidence="3">3.5.1.-</ecNumber>
    </submittedName>
</protein>
<dbReference type="AlphaFoldDB" id="A0A5C5W004"/>
<dbReference type="PRINTS" id="PR01270">
    <property type="entry name" value="HDASUPER"/>
</dbReference>
<dbReference type="SUPFAM" id="SSF52768">
    <property type="entry name" value="Arginase/deacetylase"/>
    <property type="match status" value="1"/>
</dbReference>
<dbReference type="EMBL" id="SIHI01000033">
    <property type="protein sequence ID" value="TWT43082.1"/>
    <property type="molecule type" value="Genomic_DNA"/>
</dbReference>
<dbReference type="InterPro" id="IPR000286">
    <property type="entry name" value="HDACs"/>
</dbReference>
<dbReference type="InterPro" id="IPR037138">
    <property type="entry name" value="His_deacetylse_dom_sf"/>
</dbReference>